<sequence>AVAYIPLTVLAVPASVLTIVLLLRLVPLPPFNMLNYSCWHRGVYVGFLARNDGMSSSM</sequence>
<reference evidence="2 3" key="1">
    <citation type="submission" date="2020-06" db="EMBL/GenBank/DDBJ databases">
        <title>Transcriptomic and genomic resources for Thalictrum thalictroides and T. hernandezii: Facilitating candidate gene discovery in an emerging model plant lineage.</title>
        <authorList>
            <person name="Arias T."/>
            <person name="Riano-Pachon D.M."/>
            <person name="Di Stilio V.S."/>
        </authorList>
    </citation>
    <scope>NUCLEOTIDE SEQUENCE [LARGE SCALE GENOMIC DNA]</scope>
    <source>
        <strain evidence="3">cv. WT478/WT964</strain>
        <tissue evidence="2">Leaves</tissue>
    </source>
</reference>
<proteinExistence type="predicted"/>
<accession>A0A7J6W173</accession>
<evidence type="ECO:0000313" key="2">
    <source>
        <dbReference type="EMBL" id="KAF5190292.1"/>
    </source>
</evidence>
<feature type="non-terminal residue" evidence="2">
    <location>
        <position position="1"/>
    </location>
</feature>
<keyword evidence="1" id="KW-0472">Membrane</keyword>
<name>A0A7J6W173_THATH</name>
<organism evidence="2 3">
    <name type="scientific">Thalictrum thalictroides</name>
    <name type="common">Rue-anemone</name>
    <name type="synonym">Anemone thalictroides</name>
    <dbReference type="NCBI Taxonomy" id="46969"/>
    <lineage>
        <taxon>Eukaryota</taxon>
        <taxon>Viridiplantae</taxon>
        <taxon>Streptophyta</taxon>
        <taxon>Embryophyta</taxon>
        <taxon>Tracheophyta</taxon>
        <taxon>Spermatophyta</taxon>
        <taxon>Magnoliopsida</taxon>
        <taxon>Ranunculales</taxon>
        <taxon>Ranunculaceae</taxon>
        <taxon>Thalictroideae</taxon>
        <taxon>Thalictrum</taxon>
    </lineage>
</organism>
<feature type="transmembrane region" description="Helical" evidence="1">
    <location>
        <begin position="6"/>
        <end position="26"/>
    </location>
</feature>
<dbReference type="AlphaFoldDB" id="A0A7J6W173"/>
<protein>
    <submittedName>
        <fullName evidence="2">Uncharacterized protein</fullName>
    </submittedName>
</protein>
<comment type="caution">
    <text evidence="2">The sequence shown here is derived from an EMBL/GenBank/DDBJ whole genome shotgun (WGS) entry which is preliminary data.</text>
</comment>
<keyword evidence="1" id="KW-0812">Transmembrane</keyword>
<evidence type="ECO:0000256" key="1">
    <source>
        <dbReference type="SAM" id="Phobius"/>
    </source>
</evidence>
<dbReference type="EMBL" id="JABWDY010024376">
    <property type="protein sequence ID" value="KAF5190292.1"/>
    <property type="molecule type" value="Genomic_DNA"/>
</dbReference>
<evidence type="ECO:0000313" key="3">
    <source>
        <dbReference type="Proteomes" id="UP000554482"/>
    </source>
</evidence>
<keyword evidence="1" id="KW-1133">Transmembrane helix</keyword>
<gene>
    <name evidence="2" type="ORF">FRX31_020121</name>
</gene>
<dbReference type="Proteomes" id="UP000554482">
    <property type="component" value="Unassembled WGS sequence"/>
</dbReference>
<keyword evidence="3" id="KW-1185">Reference proteome</keyword>